<evidence type="ECO:0000313" key="3">
    <source>
        <dbReference type="Proteomes" id="UP000014461"/>
    </source>
</evidence>
<dbReference type="Gene3D" id="3.40.630.30">
    <property type="match status" value="1"/>
</dbReference>
<dbReference type="SUPFAM" id="SSF55729">
    <property type="entry name" value="Acyl-CoA N-acyltransferases (Nat)"/>
    <property type="match status" value="1"/>
</dbReference>
<dbReference type="OrthoDB" id="9808976at2"/>
<proteinExistence type="predicted"/>
<dbReference type="Pfam" id="PF13480">
    <property type="entry name" value="Acetyltransf_6"/>
    <property type="match status" value="1"/>
</dbReference>
<comment type="caution">
    <text evidence="2">The sequence shown here is derived from an EMBL/GenBank/DDBJ whole genome shotgun (WGS) entry which is preliminary data.</text>
</comment>
<accession>R9PRT0</accession>
<feature type="domain" description="BioF2-like acetyltransferase" evidence="1">
    <location>
        <begin position="177"/>
        <end position="299"/>
    </location>
</feature>
<evidence type="ECO:0000313" key="2">
    <source>
        <dbReference type="EMBL" id="GAD04102.1"/>
    </source>
</evidence>
<dbReference type="Proteomes" id="UP000014461">
    <property type="component" value="Unassembled WGS sequence"/>
</dbReference>
<dbReference type="RefSeq" id="WP_016403869.1">
    <property type="nucleotide sequence ID" value="NZ_BARX01000043.1"/>
</dbReference>
<dbReference type="EMBL" id="BARX01000043">
    <property type="protein sequence ID" value="GAD04102.1"/>
    <property type="molecule type" value="Genomic_DNA"/>
</dbReference>
<dbReference type="InterPro" id="IPR038740">
    <property type="entry name" value="BioF2-like_GNAT_dom"/>
</dbReference>
<reference evidence="2" key="1">
    <citation type="journal article" date="2013" name="Genome Announc.">
        <title>Draft Genome Sequence of Agarivorans albus Strain MKT 106T, an Agarolytic Marine Bacterium.</title>
        <authorList>
            <person name="Yasuike M."/>
            <person name="Nakamura Y."/>
            <person name="Kai W."/>
            <person name="Fujiwara A."/>
            <person name="Fukui Y."/>
            <person name="Satomi M."/>
            <person name="Sano M."/>
        </authorList>
    </citation>
    <scope>NUCLEOTIDE SEQUENCE [LARGE SCALE GENOMIC DNA]</scope>
</reference>
<dbReference type="AlphaFoldDB" id="R9PRT0"/>
<name>R9PRT0_AGAAL</name>
<evidence type="ECO:0000259" key="1">
    <source>
        <dbReference type="Pfam" id="PF13480"/>
    </source>
</evidence>
<gene>
    <name evidence="2" type="ORF">AALB_4182</name>
</gene>
<organism evidence="2 3">
    <name type="scientific">Agarivorans albus MKT 106</name>
    <dbReference type="NCBI Taxonomy" id="1331007"/>
    <lineage>
        <taxon>Bacteria</taxon>
        <taxon>Pseudomonadati</taxon>
        <taxon>Pseudomonadota</taxon>
        <taxon>Gammaproteobacteria</taxon>
        <taxon>Alteromonadales</taxon>
        <taxon>Alteromonadaceae</taxon>
        <taxon>Agarivorans</taxon>
    </lineage>
</organism>
<dbReference type="InterPro" id="IPR016181">
    <property type="entry name" value="Acyl_CoA_acyltransferase"/>
</dbReference>
<keyword evidence="3" id="KW-1185">Reference proteome</keyword>
<protein>
    <recommendedName>
        <fullName evidence="1">BioF2-like acetyltransferase domain-containing protein</fullName>
    </recommendedName>
</protein>
<dbReference type="STRING" id="1331007.AALB_4182"/>
<sequence length="351" mass="41066">MRDADTLQWREIRSLDQLVALQEQWQALSQLCQADMFNCPGWLVHWTNQFWDKHCELYCMAGFANEKLVVLAPFYTRRSAKLLGIKQLFLLGQGEPEHAEVASEYPDVLLNQDYQAEASKVLIAWLSKISFDVFFARAVIEQSFLHQLFNNVPNIQLAEARRYSLEVKPWSIKQLSRNARSQWRRADKALAEKGAEFRWLTSSEIEQYWPSLVAFHQTRWQNKGKLGAFSDQRFSQFHQQFRQQHPDSVAMSGVFIKQQPLALNFYLLEQQKLHFYQSGWDEKQFSQCSPGFALHVWSILNSKAVLYDFMMGATAQSYKAKFSCDETNLVNMSLINSPWRIRLFKLVDKIL</sequence>